<feature type="chain" id="PRO_5044687213" evidence="5">
    <location>
        <begin position="29"/>
        <end position="272"/>
    </location>
</feature>
<dbReference type="Pfam" id="PF00031">
    <property type="entry name" value="Cystatin"/>
    <property type="match status" value="1"/>
</dbReference>
<protein>
    <submittedName>
        <fullName evidence="7">Cystatin C</fullName>
    </submittedName>
</protein>
<dbReference type="Proteomes" id="UP000694727">
    <property type="component" value="Unplaced"/>
</dbReference>
<evidence type="ECO:0000313" key="7">
    <source>
        <dbReference type="Ensembl" id="ENSSSCP00040035068.1"/>
    </source>
</evidence>
<feature type="signal peptide" evidence="5">
    <location>
        <begin position="1"/>
        <end position="28"/>
    </location>
</feature>
<dbReference type="Ensembl" id="ENSSSCT00065063023.1">
    <property type="protein sequence ID" value="ENSSSCP00065027304.1"/>
    <property type="gene ID" value="ENSSSCG00065046054.1"/>
</dbReference>
<sequence>MAGSPRSPLLLLAALALALALAVSPAAGQGHKGRLVGGLIDADVNEEGVQQALSFALSEYNKASNDAYHGRVLRVLRVRKQVRLPRRGRGIECGVGAQGPDGRGAEPESSGLGRGARVQSLSALELGRGRRGGTALTAGGRAPSPARLPPSPQVLGGGSPSAPGGSGGSAQTLMRFSPWRGPPASPGGHSPSRGVTRSGPGLARNLGPRWGQGPASWDWGVRANCRLDDLRRGKNTPTPGCAPDFAPEWFFKHLPFNFLTSFQTLSGSYKDT</sequence>
<evidence type="ECO:0000256" key="1">
    <source>
        <dbReference type="ARBA" id="ARBA00009403"/>
    </source>
</evidence>
<evidence type="ECO:0000256" key="5">
    <source>
        <dbReference type="SAM" id="SignalP"/>
    </source>
</evidence>
<evidence type="ECO:0000256" key="4">
    <source>
        <dbReference type="SAM" id="MobiDB-lite"/>
    </source>
</evidence>
<dbReference type="Ensembl" id="ENSSSCT00040080876.1">
    <property type="protein sequence ID" value="ENSSSCP00040035068.1"/>
    <property type="gene ID" value="ENSSSCG00040059449.1"/>
</dbReference>
<dbReference type="AlphaFoldDB" id="A0A8D1KGM3"/>
<proteinExistence type="inferred from homology"/>
<dbReference type="Ensembl" id="ENSSSCT00025080295.1">
    <property type="protein sequence ID" value="ENSSSCP00025034896.1"/>
    <property type="gene ID" value="ENSSSCG00025058653.1"/>
</dbReference>
<keyword evidence="5" id="KW-0732">Signal</keyword>
<feature type="domain" description="Cystatin" evidence="6">
    <location>
        <begin position="37"/>
        <end position="82"/>
    </location>
</feature>
<dbReference type="PANTHER" id="PTHR46186:SF2">
    <property type="entry name" value="CYSTATIN"/>
    <property type="match status" value="1"/>
</dbReference>
<feature type="compositionally biased region" description="Gly residues" evidence="4">
    <location>
        <begin position="155"/>
        <end position="168"/>
    </location>
</feature>
<feature type="region of interest" description="Disordered" evidence="4">
    <location>
        <begin position="90"/>
        <end position="213"/>
    </location>
</feature>
<reference evidence="7" key="1">
    <citation type="submission" date="2025-05" db="UniProtKB">
        <authorList>
            <consortium name="Ensembl"/>
        </authorList>
    </citation>
    <scope>IDENTIFICATION</scope>
</reference>
<evidence type="ECO:0000259" key="6">
    <source>
        <dbReference type="Pfam" id="PF00031"/>
    </source>
</evidence>
<dbReference type="CDD" id="cd00042">
    <property type="entry name" value="CY"/>
    <property type="match status" value="1"/>
</dbReference>
<evidence type="ECO:0000313" key="8">
    <source>
        <dbReference type="Proteomes" id="UP000694722"/>
    </source>
</evidence>
<dbReference type="Proteomes" id="UP000694725">
    <property type="component" value="Unplaced"/>
</dbReference>
<keyword evidence="3" id="KW-0789">Thiol protease inhibitor</keyword>
<comment type="similarity">
    <text evidence="1">Belongs to the cystatin family.</text>
</comment>
<dbReference type="InterPro" id="IPR046350">
    <property type="entry name" value="Cystatin_sf"/>
</dbReference>
<dbReference type="GO" id="GO:0004869">
    <property type="term" value="F:cysteine-type endopeptidase inhibitor activity"/>
    <property type="evidence" value="ECO:0007669"/>
    <property type="project" value="UniProtKB-KW"/>
</dbReference>
<dbReference type="InterPro" id="IPR000010">
    <property type="entry name" value="Cystatin_dom"/>
</dbReference>
<name>A0A8D1KGM3_PIG</name>
<evidence type="ECO:0000256" key="2">
    <source>
        <dbReference type="ARBA" id="ARBA00022690"/>
    </source>
</evidence>
<dbReference type="Gene3D" id="3.10.450.10">
    <property type="match status" value="1"/>
</dbReference>
<dbReference type="Proteomes" id="UP000694722">
    <property type="component" value="Unplaced"/>
</dbReference>
<dbReference type="SUPFAM" id="SSF54403">
    <property type="entry name" value="Cystatin/monellin"/>
    <property type="match status" value="1"/>
</dbReference>
<keyword evidence="2" id="KW-0646">Protease inhibitor</keyword>
<organism evidence="7 8">
    <name type="scientific">Sus scrofa</name>
    <name type="common">Pig</name>
    <dbReference type="NCBI Taxonomy" id="9823"/>
    <lineage>
        <taxon>Eukaryota</taxon>
        <taxon>Metazoa</taxon>
        <taxon>Chordata</taxon>
        <taxon>Craniata</taxon>
        <taxon>Vertebrata</taxon>
        <taxon>Euteleostomi</taxon>
        <taxon>Mammalia</taxon>
        <taxon>Eutheria</taxon>
        <taxon>Laurasiatheria</taxon>
        <taxon>Artiodactyla</taxon>
        <taxon>Suina</taxon>
        <taxon>Suidae</taxon>
        <taxon>Sus</taxon>
    </lineage>
</organism>
<accession>A0A8D1KGM3</accession>
<feature type="compositionally biased region" description="Low complexity" evidence="4">
    <location>
        <begin position="133"/>
        <end position="145"/>
    </location>
</feature>
<evidence type="ECO:0000256" key="3">
    <source>
        <dbReference type="ARBA" id="ARBA00022704"/>
    </source>
</evidence>
<dbReference type="PANTHER" id="PTHR46186">
    <property type="entry name" value="CYSTATIN"/>
    <property type="match status" value="1"/>
</dbReference>
<feature type="compositionally biased region" description="Gly residues" evidence="4">
    <location>
        <begin position="91"/>
        <end position="102"/>
    </location>
</feature>